<dbReference type="Proteomes" id="UP000185696">
    <property type="component" value="Unassembled WGS sequence"/>
</dbReference>
<evidence type="ECO:0008006" key="3">
    <source>
        <dbReference type="Google" id="ProtNLM"/>
    </source>
</evidence>
<sequence length="111" mass="12134">MTDHPRVTQIETLGAELLDEARHNQSHRAARTIINGVAQRATLIAFAQDAEMAEHGSPTAGTLHVLVGQVRLHTHDEEWLLDEGSLANLPPQRHGLRALADSVVLLTIALR</sequence>
<dbReference type="RefSeq" id="WP_075131078.1">
    <property type="nucleotide sequence ID" value="NZ_MSIF01000001.1"/>
</dbReference>
<gene>
    <name evidence="1" type="ORF">BLA60_02935</name>
</gene>
<name>A0A7Z0WRR0_9PSEU</name>
<dbReference type="Gene3D" id="2.60.120.10">
    <property type="entry name" value="Jelly Rolls"/>
    <property type="match status" value="1"/>
</dbReference>
<dbReference type="InterPro" id="IPR011051">
    <property type="entry name" value="RmlC_Cupin_sf"/>
</dbReference>
<evidence type="ECO:0000313" key="2">
    <source>
        <dbReference type="Proteomes" id="UP000185696"/>
    </source>
</evidence>
<organism evidence="1 2">
    <name type="scientific">Actinophytocola xinjiangensis</name>
    <dbReference type="NCBI Taxonomy" id="485602"/>
    <lineage>
        <taxon>Bacteria</taxon>
        <taxon>Bacillati</taxon>
        <taxon>Actinomycetota</taxon>
        <taxon>Actinomycetes</taxon>
        <taxon>Pseudonocardiales</taxon>
        <taxon>Pseudonocardiaceae</taxon>
    </lineage>
</organism>
<dbReference type="EMBL" id="MSIF01000001">
    <property type="protein sequence ID" value="OLF14131.1"/>
    <property type="molecule type" value="Genomic_DNA"/>
</dbReference>
<proteinExistence type="predicted"/>
<evidence type="ECO:0000313" key="1">
    <source>
        <dbReference type="EMBL" id="OLF14131.1"/>
    </source>
</evidence>
<accession>A0A7Z0WRR0</accession>
<dbReference type="PANTHER" id="PTHR37694">
    <property type="entry name" value="SLR8022 PROTEIN"/>
    <property type="match status" value="1"/>
</dbReference>
<dbReference type="OrthoDB" id="5190473at2"/>
<dbReference type="PANTHER" id="PTHR37694:SF1">
    <property type="entry name" value="SLR8022 PROTEIN"/>
    <property type="match status" value="1"/>
</dbReference>
<dbReference type="InterPro" id="IPR014710">
    <property type="entry name" value="RmlC-like_jellyroll"/>
</dbReference>
<protein>
    <recommendedName>
        <fullName evidence="3">Quercetin dioxygenase-like cupin family protein</fullName>
    </recommendedName>
</protein>
<comment type="caution">
    <text evidence="1">The sequence shown here is derived from an EMBL/GenBank/DDBJ whole genome shotgun (WGS) entry which is preliminary data.</text>
</comment>
<reference evidence="1 2" key="1">
    <citation type="submission" date="2016-12" db="EMBL/GenBank/DDBJ databases">
        <title>The draft genome sequence of Actinophytocola xinjiangensis.</title>
        <authorList>
            <person name="Wang W."/>
            <person name="Yuan L."/>
        </authorList>
    </citation>
    <scope>NUCLEOTIDE SEQUENCE [LARGE SCALE GENOMIC DNA]</scope>
    <source>
        <strain evidence="1 2">CGMCC 4.4663</strain>
    </source>
</reference>
<keyword evidence="2" id="KW-1185">Reference proteome</keyword>
<dbReference type="AlphaFoldDB" id="A0A7Z0WRR0"/>
<dbReference type="SUPFAM" id="SSF51182">
    <property type="entry name" value="RmlC-like cupins"/>
    <property type="match status" value="1"/>
</dbReference>